<sequence length="98" mass="11270">MTPSLKRAHFTPSSGGMRSFFSAFLGVKWEKFLGIKPFETPPVPPKLLVKVGRQLPDTQHHQISDKLAWLLQHYHGWSNCVYGRSSGRRFDDYLLEIV</sequence>
<reference evidence="2" key="1">
    <citation type="submission" date="2011-12" db="EMBL/GenBank/DDBJ databases">
        <title>The complete genome of plasmid of Sulfobacillus acidophilus DSM 10332.</title>
        <authorList>
            <person name="Lucas S."/>
            <person name="Han J."/>
            <person name="Lapidus A."/>
            <person name="Bruce D."/>
            <person name="Goodwin L."/>
            <person name="Pitluck S."/>
            <person name="Peters L."/>
            <person name="Kyrpides N."/>
            <person name="Mavromatis K."/>
            <person name="Ivanova N."/>
            <person name="Mikhailova N."/>
            <person name="Chertkov O."/>
            <person name="Saunders E."/>
            <person name="Detter J.C."/>
            <person name="Tapia R."/>
            <person name="Han C."/>
            <person name="Land M."/>
            <person name="Hauser L."/>
            <person name="Markowitz V."/>
            <person name="Cheng J.-F."/>
            <person name="Hugenholtz P."/>
            <person name="Woyke T."/>
            <person name="Wu D."/>
            <person name="Pukall R."/>
            <person name="Gehrich-Schroeter G."/>
            <person name="Schneider S."/>
            <person name="Klenk H.-P."/>
            <person name="Eisen J.A."/>
        </authorList>
    </citation>
    <scope>NUCLEOTIDE SEQUENCE [LARGE SCALE GENOMIC DNA]</scope>
    <source>
        <strain evidence="2">ATCC 700253 / DSM 10332 / NAL</strain>
        <plasmid evidence="2">pSULAd1</plasmid>
    </source>
</reference>
<keyword evidence="1" id="KW-0614">Plasmid</keyword>
<keyword evidence="2" id="KW-1185">Reference proteome</keyword>
<dbReference type="EMBL" id="CP003180">
    <property type="protein sequence ID" value="AEW07033.1"/>
    <property type="molecule type" value="Genomic_DNA"/>
</dbReference>
<dbReference type="Proteomes" id="UP000005439">
    <property type="component" value="Plasmid unnamed"/>
</dbReference>
<organism evidence="1 2">
    <name type="scientific">Sulfobacillus acidophilus (strain ATCC 700253 / DSM 10332 / NAL)</name>
    <dbReference type="NCBI Taxonomy" id="679936"/>
    <lineage>
        <taxon>Bacteria</taxon>
        <taxon>Bacillati</taxon>
        <taxon>Bacillota</taxon>
        <taxon>Clostridia</taxon>
        <taxon>Eubacteriales</taxon>
        <taxon>Clostridiales Family XVII. Incertae Sedis</taxon>
        <taxon>Sulfobacillus</taxon>
    </lineage>
</organism>
<accession>G8U1V5</accession>
<protein>
    <submittedName>
        <fullName evidence="1">Uncharacterized protein</fullName>
    </submittedName>
</protein>
<evidence type="ECO:0000313" key="1">
    <source>
        <dbReference type="EMBL" id="AEW07033.1"/>
    </source>
</evidence>
<name>G8U1V5_SULAD</name>
<reference evidence="1 2" key="2">
    <citation type="journal article" date="2012" name="Stand. Genomic Sci.">
        <title>Complete genome sequence of the moderately thermophilic mineral-sulfide-oxidizing firmicute Sulfobacillus acidophilus type strain (NAL(T)).</title>
        <authorList>
            <person name="Anderson I."/>
            <person name="Chertkov O."/>
            <person name="Chen A."/>
            <person name="Saunders E."/>
            <person name="Lapidus A."/>
            <person name="Nolan M."/>
            <person name="Lucas S."/>
            <person name="Hammon N."/>
            <person name="Deshpande S."/>
            <person name="Cheng J.F."/>
            <person name="Han C."/>
            <person name="Tapia R."/>
            <person name="Goodwin L.A."/>
            <person name="Pitluck S."/>
            <person name="Liolios K."/>
            <person name="Pagani I."/>
            <person name="Ivanova N."/>
            <person name="Mikhailova N."/>
            <person name="Pati A."/>
            <person name="Palaniappan K."/>
            <person name="Land M."/>
            <person name="Pan C."/>
            <person name="Rohde M."/>
            <person name="Pukall R."/>
            <person name="Goker M."/>
            <person name="Detter J.C."/>
            <person name="Woyke T."/>
            <person name="Bristow J."/>
            <person name="Eisen J.A."/>
            <person name="Markowitz V."/>
            <person name="Hugenholtz P."/>
            <person name="Kyrpides N.C."/>
            <person name="Klenk H.P."/>
            <person name="Mavromatis K."/>
        </authorList>
    </citation>
    <scope>NUCLEOTIDE SEQUENCE [LARGE SCALE GENOMIC DNA]</scope>
    <source>
        <strain evidence="2">ATCC 700253 / DSM 10332 / NAL</strain>
        <plasmid evidence="2">pSULAd1</plasmid>
    </source>
</reference>
<evidence type="ECO:0000313" key="2">
    <source>
        <dbReference type="Proteomes" id="UP000005439"/>
    </source>
</evidence>
<dbReference type="HOGENOM" id="CLU_2332584_0_0_9"/>
<dbReference type="KEGG" id="sap:Sulac_3609"/>
<geneLocation type="plasmid" evidence="2">
    <name>pSULAd1</name>
</geneLocation>
<dbReference type="AlphaFoldDB" id="G8U1V5"/>
<gene>
    <name evidence="1" type="ordered locus">Sulac_3609</name>
</gene>
<proteinExistence type="predicted"/>